<feature type="coiled-coil region" evidence="1">
    <location>
        <begin position="124"/>
        <end position="151"/>
    </location>
</feature>
<organism evidence="2 3">
    <name type="scientific">Polaribacter cellanae</name>
    <dbReference type="NCBI Taxonomy" id="2818493"/>
    <lineage>
        <taxon>Bacteria</taxon>
        <taxon>Pseudomonadati</taxon>
        <taxon>Bacteroidota</taxon>
        <taxon>Flavobacteriia</taxon>
        <taxon>Flavobacteriales</taxon>
        <taxon>Flavobacteriaceae</taxon>
    </lineage>
</organism>
<sequence>MIRKTVFFSLFFMAFQLHSIAQEIKDKDFPTNIEINALLKKTPKDSRRLPMSFNLTNSGTVKKLTNIGNAEKLNIDNNGGIVNQNFVFITLDNKTFFAPEKSEFFRREYFEKMFNLQTKVNENFDAFDEKIEQWEKRLELYAKELKKISNNDPRKKEGFEVLKNYKKNIDIATNLSKDFSKETRVVEDDKGNKNYLFKIENLKNDPRYFFIGDVFEDFSVAKKFNKYGYISHSEKFNDIPFKYDSCTDFKYNYAIVTEQNFSHIIDKKGNEVYTFETSKFVEITSVGIGFFLVIDKKDAISYDYDYYFINNLGEIVTRKYKSIEPLNDSKKHFKGTYYTPSNSKNKKTGVMEKSEDLISNKGEVLSLSKFDCSKYFPENKSKFCFVKILNIIELPKTNKLLFICKLGSQKEPSFILLNDLPQKNIYQKTSISKIIKNYSNVSFSNIKNTIFSSPKSNKNILLEMSFSKKKIEFIHIENDTILERSYRFLGIVNKKTFKIDNPIDIKRKTIYNFSKNKIIGKDYFDISKVNYFKELIFISDKISYNIQDKIAFGIMNFNGLYLIPPIFKEIKFMESHNILEVLNFNNSKYIIDTNGACIENCKEYNLIIKKYYTPSKRIWSDPIPFKG</sequence>
<keyword evidence="3" id="KW-1185">Reference proteome</keyword>
<name>A0A975H804_9FLAO</name>
<dbReference type="AlphaFoldDB" id="A0A975H804"/>
<dbReference type="Proteomes" id="UP000663920">
    <property type="component" value="Chromosome"/>
</dbReference>
<accession>A0A975H804</accession>
<evidence type="ECO:0000313" key="2">
    <source>
        <dbReference type="EMBL" id="QTE21075.1"/>
    </source>
</evidence>
<keyword evidence="1" id="KW-0175">Coiled coil</keyword>
<dbReference type="EMBL" id="CP071869">
    <property type="protein sequence ID" value="QTE21075.1"/>
    <property type="molecule type" value="Genomic_DNA"/>
</dbReference>
<evidence type="ECO:0000313" key="3">
    <source>
        <dbReference type="Proteomes" id="UP000663920"/>
    </source>
</evidence>
<protein>
    <submittedName>
        <fullName evidence="2">WG repeat-containing protein</fullName>
    </submittedName>
</protein>
<evidence type="ECO:0000256" key="1">
    <source>
        <dbReference type="SAM" id="Coils"/>
    </source>
</evidence>
<reference evidence="2 3" key="1">
    <citation type="submission" date="2021-03" db="EMBL/GenBank/DDBJ databases">
        <title>Complete genome of Polaribacter_sp.SM13.</title>
        <authorList>
            <person name="Jeong S.W."/>
            <person name="Bae J.W."/>
        </authorList>
    </citation>
    <scope>NUCLEOTIDE SEQUENCE [LARGE SCALE GENOMIC DNA]</scope>
    <source>
        <strain evidence="2 3">SM13</strain>
    </source>
</reference>
<dbReference type="KEGG" id="pcea:J3359_09455"/>
<dbReference type="RefSeq" id="WP_208076671.1">
    <property type="nucleotide sequence ID" value="NZ_CP071869.1"/>
</dbReference>
<gene>
    <name evidence="2" type="ORF">J3359_09455</name>
</gene>
<proteinExistence type="predicted"/>